<feature type="domain" description="SGNH hydrolase-type esterase" evidence="1">
    <location>
        <begin position="144"/>
        <end position="331"/>
    </location>
</feature>
<dbReference type="CDD" id="cd00229">
    <property type="entry name" value="SGNH_hydrolase"/>
    <property type="match status" value="1"/>
</dbReference>
<reference evidence="2 3" key="1">
    <citation type="submission" date="2018-04" db="EMBL/GenBank/DDBJ databases">
        <authorList>
            <person name="Ji Y."/>
            <person name="Han W."/>
            <person name="Gu J."/>
        </authorList>
    </citation>
    <scope>NUCLEOTIDE SEQUENCE [LARGE SCALE GENOMIC DNA]</scope>
</reference>
<evidence type="ECO:0000313" key="2">
    <source>
        <dbReference type="EMBL" id="AXU40201.1"/>
    </source>
</evidence>
<dbReference type="SUPFAM" id="SSF52266">
    <property type="entry name" value="SGNH hydrolase"/>
    <property type="match status" value="1"/>
</dbReference>
<proteinExistence type="predicted"/>
<evidence type="ECO:0000313" key="3">
    <source>
        <dbReference type="Proteomes" id="UP000272755"/>
    </source>
</evidence>
<accession>A0A3G1SVI7</accession>
<dbReference type="PANTHER" id="PTHR30383">
    <property type="entry name" value="THIOESTERASE 1/PROTEASE 1/LYSOPHOSPHOLIPASE L1"/>
    <property type="match status" value="1"/>
</dbReference>
<protein>
    <submittedName>
        <fullName evidence="2">Lipase acylhydrolase domain protein</fullName>
    </submittedName>
</protein>
<gene>
    <name evidence="2" type="ORF">VBSavMJYL01_199</name>
</gene>
<dbReference type="EMBL" id="MH159197">
    <property type="protein sequence ID" value="AXU40201.1"/>
    <property type="molecule type" value="Genomic_DNA"/>
</dbReference>
<sequence length="622" mass="70264">MSKKLKIYNKNNELLKESQYIEGSIGEITIDNLTPDTVYKEGDFKVCWDINGKESIHVDVPGFSTLKNSTEKILIVSYNVESPTTITAQNIEGLENSIDDYFYGNLYYDVIDIVKNSTEGKIVDLKSEIRGKRISPLENKIGLFIGDSITEINGRTRNNYHGFIANRTGLEVRNLGISGTGYQDRKNVAYDITEQPDFICIMLGTNDYGVVGGNNRELGNSKEHSYGTVAGSIYYTYLQLSREFPTTPIVVLTPTPRIESNPYKENTNSKGYTLGELVQVIKDIAKLFSFPVLDLYHDSNIRVWDSNVNNVFFSSDSSPADGLHPNTAGHEWLSNLIQPFLELKAVLGSRIEKPIINHEIQDLGNGVFTKVIRPTGIFHKEDQSFIININKEDIDLSKNKVLKVVYNEHQINDPNGVLENSPYWYTLPNYEDGNDYNKTSLVSEFKKGLDTIDIVNDGRIEYLRDYMTLYFTDISNTGIKGSDINIEDNSIPTEGTTPTPSEPSMPVITPIDNEDGTFTVTLTPIKMSWKQDQSFMININESQLNLTGKKVQNIEVNGTQLTNPNETASNYFYWFSVPTSEEGTEYNRTELISNFVTELELSNTEFDGRIVYKPIPIKITYK</sequence>
<dbReference type="InterPro" id="IPR013830">
    <property type="entry name" value="SGNH_hydro"/>
</dbReference>
<dbReference type="InterPro" id="IPR036514">
    <property type="entry name" value="SGNH_hydro_sf"/>
</dbReference>
<dbReference type="PANTHER" id="PTHR30383:SF5">
    <property type="entry name" value="SGNH HYDROLASE-TYPE ESTERASE DOMAIN-CONTAINING PROTEIN"/>
    <property type="match status" value="1"/>
</dbReference>
<dbReference type="Pfam" id="PF13472">
    <property type="entry name" value="Lipase_GDSL_2"/>
    <property type="match status" value="1"/>
</dbReference>
<dbReference type="InterPro" id="IPR051532">
    <property type="entry name" value="Ester_Hydrolysis_Enzymes"/>
</dbReference>
<dbReference type="GO" id="GO:0004622">
    <property type="term" value="F:phosphatidylcholine lysophospholipase activity"/>
    <property type="evidence" value="ECO:0007669"/>
    <property type="project" value="TreeGrafter"/>
</dbReference>
<organism evidence="2 3">
    <name type="scientific">Staphylococcus phage VB_SavM_JYL01</name>
    <dbReference type="NCBI Taxonomy" id="2305035"/>
    <lineage>
        <taxon>Viruses</taxon>
        <taxon>Duplodnaviria</taxon>
        <taxon>Heunggongvirae</taxon>
        <taxon>Uroviricota</taxon>
        <taxon>Caudoviricetes</taxon>
        <taxon>Herelleviridae</taxon>
        <taxon>Twortvirinae</taxon>
        <taxon>Kayvirus</taxon>
        <taxon>Kayvirus P108</taxon>
    </lineage>
</organism>
<dbReference type="Proteomes" id="UP000272755">
    <property type="component" value="Segment"/>
</dbReference>
<dbReference type="Gene3D" id="3.40.50.1110">
    <property type="entry name" value="SGNH hydrolase"/>
    <property type="match status" value="1"/>
</dbReference>
<evidence type="ECO:0000259" key="1">
    <source>
        <dbReference type="Pfam" id="PF13472"/>
    </source>
</evidence>
<name>A0A3G1SVI7_9CAUD</name>